<dbReference type="RefSeq" id="WP_249044525.1">
    <property type="nucleotide sequence ID" value="NZ_JAGIOO010000001.1"/>
</dbReference>
<sequence>MGHPMQPPPPPQILVSTMNDVPGFRVVQVYGEVFGLTVRSRNAFSDIGASFKGMFGGEQVGYTKLLNDSRWEAVNRMREAAAQRGANAVLAMRFESGEVVPGSTEIAAYGTAVYIVPEQQQAPQQPQGQPQHQQ</sequence>
<evidence type="ECO:0000256" key="1">
    <source>
        <dbReference type="ARBA" id="ARBA00010751"/>
    </source>
</evidence>
<proteinExistence type="inferred from homology"/>
<dbReference type="SUPFAM" id="SSF117782">
    <property type="entry name" value="YbjQ-like"/>
    <property type="match status" value="1"/>
</dbReference>
<name>A0ABS5AIB7_9PSEU</name>
<dbReference type="Proteomes" id="UP001519363">
    <property type="component" value="Unassembled WGS sequence"/>
</dbReference>
<accession>A0ABS5AIB7</accession>
<dbReference type="PANTHER" id="PTHR34068">
    <property type="entry name" value="UPF0145 PROTEIN YBJQ"/>
    <property type="match status" value="1"/>
</dbReference>
<dbReference type="PANTHER" id="PTHR34068:SF2">
    <property type="entry name" value="UPF0145 PROTEIN SCO3412"/>
    <property type="match status" value="1"/>
</dbReference>
<reference evidence="3 4" key="1">
    <citation type="submission" date="2021-03" db="EMBL/GenBank/DDBJ databases">
        <title>Sequencing the genomes of 1000 actinobacteria strains.</title>
        <authorList>
            <person name="Klenk H.-P."/>
        </authorList>
    </citation>
    <scope>NUCLEOTIDE SEQUENCE [LARGE SCALE GENOMIC DNA]</scope>
    <source>
        <strain evidence="3 4">DSM 44580</strain>
    </source>
</reference>
<comment type="caution">
    <text evidence="3">The sequence shown here is derived from an EMBL/GenBank/DDBJ whole genome shotgun (WGS) entry which is preliminary data.</text>
</comment>
<dbReference type="InterPro" id="IPR035439">
    <property type="entry name" value="UPF0145_dom_sf"/>
</dbReference>
<dbReference type="InterPro" id="IPR002765">
    <property type="entry name" value="UPF0145_YbjQ-like"/>
</dbReference>
<dbReference type="Pfam" id="PF01906">
    <property type="entry name" value="YbjQ_1"/>
    <property type="match status" value="1"/>
</dbReference>
<gene>
    <name evidence="3" type="ORF">JOF53_004869</name>
</gene>
<evidence type="ECO:0000256" key="2">
    <source>
        <dbReference type="HAMAP-Rule" id="MF_00338"/>
    </source>
</evidence>
<evidence type="ECO:0000313" key="4">
    <source>
        <dbReference type="Proteomes" id="UP001519363"/>
    </source>
</evidence>
<dbReference type="EMBL" id="JAGIOO010000001">
    <property type="protein sequence ID" value="MBP2475997.1"/>
    <property type="molecule type" value="Genomic_DNA"/>
</dbReference>
<dbReference type="Gene3D" id="3.30.110.70">
    <property type="entry name" value="Hypothetical protein apc22750. Chain B"/>
    <property type="match status" value="1"/>
</dbReference>
<dbReference type="HAMAP" id="MF_00338">
    <property type="entry name" value="UPF0145"/>
    <property type="match status" value="1"/>
</dbReference>
<protein>
    <recommendedName>
        <fullName evidence="2">UPF0145 protein JOF53_004869</fullName>
    </recommendedName>
</protein>
<evidence type="ECO:0000313" key="3">
    <source>
        <dbReference type="EMBL" id="MBP2475997.1"/>
    </source>
</evidence>
<keyword evidence="4" id="KW-1185">Reference proteome</keyword>
<organism evidence="3 4">
    <name type="scientific">Crossiella equi</name>
    <dbReference type="NCBI Taxonomy" id="130796"/>
    <lineage>
        <taxon>Bacteria</taxon>
        <taxon>Bacillati</taxon>
        <taxon>Actinomycetota</taxon>
        <taxon>Actinomycetes</taxon>
        <taxon>Pseudonocardiales</taxon>
        <taxon>Pseudonocardiaceae</taxon>
        <taxon>Crossiella</taxon>
    </lineage>
</organism>
<comment type="similarity">
    <text evidence="1 2">Belongs to the UPF0145 family.</text>
</comment>